<gene>
    <name evidence="1" type="ORF">NLG97_g2620</name>
</gene>
<dbReference type="Proteomes" id="UP001148737">
    <property type="component" value="Unassembled WGS sequence"/>
</dbReference>
<sequence length="485" mass="53883">MVADKGVADALEQLRGVINTSIDAVHGYLAQENYLPLDLNKPERHPLRDRYDESATRALKCLSNAGVMLRALCDPDAFLHDVMFNFNDHTALYVACQADVANVIGEKSCSLEELASVTEIESETLSRFLRALCNIHIFREVAPDVFTNNELSSLLRSESKRALVGLNAEECRLASCKLWDVVSATRNGSNKDSKTAFNIAYQTNLAPYEYWEKVRPDLGARGAKAFTGKGINVEQYLNLYPWGNENDQVMVIDVGGGAGGATLPIVAKFPNLRLQVQDRPENENTFYEHLQHSYPNLAKTCRATFCGHNFFEPQPARDADIYFLRHILHNWQDEMASKILSNIASSMSSKSKLLICEHVLLPSYNLPASGGYSQERQSAPPPLLPHWSGSFTTRLDLVVFACLNAKQRTEQEFSDLAATAGLTVTKIWRNMGDEVIFENFPYSERWAMGGRAPYSTPQRGSATSTFPDPVRVIAGGLISPSCMLC</sequence>
<reference evidence="1" key="1">
    <citation type="submission" date="2022-07" db="EMBL/GenBank/DDBJ databases">
        <title>Genome Sequence of Lecanicillium saksenae.</title>
        <authorList>
            <person name="Buettner E."/>
        </authorList>
    </citation>
    <scope>NUCLEOTIDE SEQUENCE</scope>
    <source>
        <strain evidence="1">VT-O1</strain>
    </source>
</reference>
<dbReference type="EMBL" id="JANAKD010000185">
    <property type="protein sequence ID" value="KAJ3496496.1"/>
    <property type="molecule type" value="Genomic_DNA"/>
</dbReference>
<proteinExistence type="predicted"/>
<organism evidence="1 2">
    <name type="scientific">Lecanicillium saksenae</name>
    <dbReference type="NCBI Taxonomy" id="468837"/>
    <lineage>
        <taxon>Eukaryota</taxon>
        <taxon>Fungi</taxon>
        <taxon>Dikarya</taxon>
        <taxon>Ascomycota</taxon>
        <taxon>Pezizomycotina</taxon>
        <taxon>Sordariomycetes</taxon>
        <taxon>Hypocreomycetidae</taxon>
        <taxon>Hypocreales</taxon>
        <taxon>Cordycipitaceae</taxon>
        <taxon>Lecanicillium</taxon>
    </lineage>
</organism>
<name>A0ACC1R291_9HYPO</name>
<evidence type="ECO:0000313" key="1">
    <source>
        <dbReference type="EMBL" id="KAJ3496496.1"/>
    </source>
</evidence>
<evidence type="ECO:0000313" key="2">
    <source>
        <dbReference type="Proteomes" id="UP001148737"/>
    </source>
</evidence>
<protein>
    <submittedName>
        <fullName evidence="1">Uncharacterized protein</fullName>
    </submittedName>
</protein>
<keyword evidence="2" id="KW-1185">Reference proteome</keyword>
<accession>A0ACC1R291</accession>
<comment type="caution">
    <text evidence="1">The sequence shown here is derived from an EMBL/GenBank/DDBJ whole genome shotgun (WGS) entry which is preliminary data.</text>
</comment>